<evidence type="ECO:0000313" key="3">
    <source>
        <dbReference type="EMBL" id="ORE14648.1"/>
    </source>
</evidence>
<organism evidence="3 4">
    <name type="scientific">Rhizopus microsporus</name>
    <dbReference type="NCBI Taxonomy" id="58291"/>
    <lineage>
        <taxon>Eukaryota</taxon>
        <taxon>Fungi</taxon>
        <taxon>Fungi incertae sedis</taxon>
        <taxon>Mucoromycota</taxon>
        <taxon>Mucoromycotina</taxon>
        <taxon>Mucoromycetes</taxon>
        <taxon>Mucorales</taxon>
        <taxon>Mucorineae</taxon>
        <taxon>Rhizopodaceae</taxon>
        <taxon>Rhizopus</taxon>
    </lineage>
</organism>
<evidence type="ECO:0000259" key="2">
    <source>
        <dbReference type="Pfam" id="PF21762"/>
    </source>
</evidence>
<dbReference type="PANTHER" id="PTHR28083:SF1">
    <property type="entry name" value="GOOD FOR FULL DBP5 ACTIVITY PROTEIN 2"/>
    <property type="match status" value="1"/>
</dbReference>
<dbReference type="EMBL" id="KV921460">
    <property type="protein sequence ID" value="ORE14648.1"/>
    <property type="molecule type" value="Genomic_DNA"/>
</dbReference>
<dbReference type="Pfam" id="PF21762">
    <property type="entry name" value="DEDDh_C"/>
    <property type="match status" value="1"/>
</dbReference>
<dbReference type="InterPro" id="IPR040151">
    <property type="entry name" value="Gfd2/YDR514C-like"/>
</dbReference>
<dbReference type="GO" id="GO:0003676">
    <property type="term" value="F:nucleic acid binding"/>
    <property type="evidence" value="ECO:0007669"/>
    <property type="project" value="InterPro"/>
</dbReference>
<name>A0A0A1N308_RHIZD</name>
<dbReference type="SUPFAM" id="SSF53098">
    <property type="entry name" value="Ribonuclease H-like"/>
    <property type="match status" value="1"/>
</dbReference>
<keyword evidence="1" id="KW-0175">Coiled coil</keyword>
<feature type="domain" description="Gfd2/YDR514C-like C-terminal" evidence="2">
    <location>
        <begin position="150"/>
        <end position="327"/>
    </location>
</feature>
<dbReference type="VEuPathDB" id="FungiDB:BCV72DRAFT_40907"/>
<sequence>MLVKVLNSVEWNQVYLVWRNYYEQRGHAIAFQTFFHPNNFFAPDSDTACIPLKLGKTVTDEYMVVMSLQIYKQLAQHFTRQFPDAPLPPSLDELTIHKCEVIEAFTAITDTVLSKYKTKAKKLNKQHERMRKAKEEAALAKRLVEEGKYVFIAIDLEAYERDHSIILEIGWSIFDSCTRRFMDQHYLIDTYQHLINETFVDDQKLKFNYGTSVWCSLKQALEELKKDFTWAVERDGGFVLVGHGLTSDLKYLRQQKFMWPTADGGETKDVDNSACVAILNTDTIYGASINDLHNPPSLGKTLDNLGVETWDLHNAGNDAHYTMLLLLILLGYENK</sequence>
<evidence type="ECO:0000313" key="4">
    <source>
        <dbReference type="Proteomes" id="UP000242381"/>
    </source>
</evidence>
<dbReference type="Proteomes" id="UP000242381">
    <property type="component" value="Unassembled WGS sequence"/>
</dbReference>
<dbReference type="PANTHER" id="PTHR28083">
    <property type="entry name" value="GOOD FOR FULL DBP5 ACTIVITY PROTEIN 2"/>
    <property type="match status" value="1"/>
</dbReference>
<protein>
    <recommendedName>
        <fullName evidence="2">Gfd2/YDR514C-like C-terminal domain-containing protein</fullName>
    </recommendedName>
</protein>
<proteinExistence type="predicted"/>
<dbReference type="Gene3D" id="3.30.420.10">
    <property type="entry name" value="Ribonuclease H-like superfamily/Ribonuclease H"/>
    <property type="match status" value="1"/>
</dbReference>
<dbReference type="InterPro" id="IPR036397">
    <property type="entry name" value="RNaseH_sf"/>
</dbReference>
<dbReference type="OMA" id="QIEYIRY"/>
<gene>
    <name evidence="3" type="ORF">BCV71DRAFT_251254</name>
</gene>
<dbReference type="InterPro" id="IPR012337">
    <property type="entry name" value="RNaseH-like_sf"/>
</dbReference>
<feature type="coiled-coil region" evidence="1">
    <location>
        <begin position="113"/>
        <end position="143"/>
    </location>
</feature>
<dbReference type="AlphaFoldDB" id="A0A0A1N308"/>
<reference evidence="3 4" key="1">
    <citation type="journal article" date="2016" name="Proc. Natl. Acad. Sci. U.S.A.">
        <title>Lipid metabolic changes in an early divergent fungus govern the establishment of a mutualistic symbiosis with endobacteria.</title>
        <authorList>
            <person name="Lastovetsky O.A."/>
            <person name="Gaspar M.L."/>
            <person name="Mondo S.J."/>
            <person name="LaButti K.M."/>
            <person name="Sandor L."/>
            <person name="Grigoriev I.V."/>
            <person name="Henry S.A."/>
            <person name="Pawlowska T.E."/>
        </authorList>
    </citation>
    <scope>NUCLEOTIDE SEQUENCE [LARGE SCALE GENOMIC DNA]</scope>
    <source>
        <strain evidence="3 4">ATCC 11559</strain>
    </source>
</reference>
<evidence type="ECO:0000256" key="1">
    <source>
        <dbReference type="SAM" id="Coils"/>
    </source>
</evidence>
<dbReference type="GO" id="GO:0005634">
    <property type="term" value="C:nucleus"/>
    <property type="evidence" value="ECO:0007669"/>
    <property type="project" value="TreeGrafter"/>
</dbReference>
<accession>A0A0A1N308</accession>
<dbReference type="InterPro" id="IPR048519">
    <property type="entry name" value="Gfd2/YDR514C-like_C"/>
</dbReference>